<dbReference type="NCBIfam" id="TIGR01044">
    <property type="entry name" value="rplV_bact"/>
    <property type="match status" value="1"/>
</dbReference>
<dbReference type="InterPro" id="IPR047867">
    <property type="entry name" value="Ribosomal_uL22_bac/org-type"/>
</dbReference>
<dbReference type="PANTHER" id="PTHR13501:SF8">
    <property type="entry name" value="LARGE RIBOSOMAL SUBUNIT PROTEIN UL22M"/>
    <property type="match status" value="1"/>
</dbReference>
<dbReference type="EMBL" id="WJHE01000315">
    <property type="protein sequence ID" value="MST32513.1"/>
    <property type="molecule type" value="Genomic_DNA"/>
</dbReference>
<comment type="function">
    <text evidence="8">This protein binds specifically to 23S rRNA; its binding is stimulated by other ribosomal proteins, e.g. L4, L17, and L20. It is important during the early stages of 50S assembly. It makes multiple contacts with different domains of the 23S rRNA in the assembled 50S subunit and ribosome.</text>
</comment>
<dbReference type="InterPro" id="IPR001063">
    <property type="entry name" value="Ribosomal_uL22"/>
</dbReference>
<evidence type="ECO:0000313" key="16">
    <source>
        <dbReference type="Proteomes" id="UP000437736"/>
    </source>
</evidence>
<dbReference type="PANTHER" id="PTHR13501">
    <property type="entry name" value="CHLOROPLAST 50S RIBOSOMAL PROTEIN L22-RELATED"/>
    <property type="match status" value="1"/>
</dbReference>
<evidence type="ECO:0000313" key="15">
    <source>
        <dbReference type="EMBL" id="MST32513.1"/>
    </source>
</evidence>
<evidence type="ECO:0000256" key="3">
    <source>
        <dbReference type="ARBA" id="ARBA00011838"/>
    </source>
</evidence>
<feature type="region of interest" description="Disordered" evidence="14">
    <location>
        <begin position="223"/>
        <end position="262"/>
    </location>
</feature>
<dbReference type="InterPro" id="IPR036394">
    <property type="entry name" value="Ribosomal_uL22_sf"/>
</dbReference>
<evidence type="ECO:0000256" key="6">
    <source>
        <dbReference type="ARBA" id="ARBA00022980"/>
    </source>
</evidence>
<name>A0ABW9QVV6_9ACTN</name>
<evidence type="ECO:0000256" key="4">
    <source>
        <dbReference type="ARBA" id="ARBA00022730"/>
    </source>
</evidence>
<dbReference type="PROSITE" id="PS00464">
    <property type="entry name" value="RIBOSOMAL_L22"/>
    <property type="match status" value="1"/>
</dbReference>
<comment type="subunit">
    <text evidence="3 10 12">Part of the 50S ribosomal subunit.</text>
</comment>
<dbReference type="Gene3D" id="3.90.470.10">
    <property type="entry name" value="Ribosomal protein L22/L17"/>
    <property type="match status" value="1"/>
</dbReference>
<dbReference type="HAMAP" id="MF_01331_B">
    <property type="entry name" value="Ribosomal_uL22_B"/>
    <property type="match status" value="1"/>
</dbReference>
<comment type="function">
    <text evidence="1 10">The globular domain of the protein is located near the polypeptide exit tunnel on the outside of the subunit, while an extended beta-hairpin is found that lines the wall of the exit tunnel in the center of the 70S ribosome.</text>
</comment>
<evidence type="ECO:0000256" key="2">
    <source>
        <dbReference type="ARBA" id="ARBA00009451"/>
    </source>
</evidence>
<feature type="compositionally biased region" description="Basic and acidic residues" evidence="14">
    <location>
        <begin position="123"/>
        <end position="140"/>
    </location>
</feature>
<keyword evidence="7 10" id="KW-0687">Ribonucleoprotein</keyword>
<accession>A0ABW9QVV6</accession>
<feature type="compositionally biased region" description="Low complexity" evidence="14">
    <location>
        <begin position="231"/>
        <end position="253"/>
    </location>
</feature>
<dbReference type="Proteomes" id="UP000437736">
    <property type="component" value="Unassembled WGS sequence"/>
</dbReference>
<evidence type="ECO:0000256" key="9">
    <source>
        <dbReference type="ARBA" id="ARBA00035207"/>
    </source>
</evidence>
<dbReference type="GO" id="GO:0005840">
    <property type="term" value="C:ribosome"/>
    <property type="evidence" value="ECO:0007669"/>
    <property type="project" value="UniProtKB-KW"/>
</dbReference>
<dbReference type="SUPFAM" id="SSF54843">
    <property type="entry name" value="Ribosomal protein L22"/>
    <property type="match status" value="1"/>
</dbReference>
<dbReference type="Pfam" id="PF00237">
    <property type="entry name" value="Ribosomal_L22"/>
    <property type="match status" value="1"/>
</dbReference>
<comment type="similarity">
    <text evidence="2 10 11">Belongs to the universal ribosomal protein uL22 family.</text>
</comment>
<keyword evidence="4 10" id="KW-0699">rRNA-binding</keyword>
<keyword evidence="6 10" id="KW-0689">Ribosomal protein</keyword>
<reference evidence="15 16" key="1">
    <citation type="submission" date="2019-11" db="EMBL/GenBank/DDBJ databases">
        <title>Acidiferrimicrobium australis gen. nov., sp. nov., an acidophilic and obligately heterotrophic, member of the Actinobacteria that catalyses dissimilatory oxido- reduction of iron isolated from metal-rich acidic water in Chile.</title>
        <authorList>
            <person name="Gonzalez D."/>
            <person name="Huber K."/>
            <person name="Hedrich S."/>
            <person name="Rojas-Villalobos C."/>
            <person name="Quatrini R."/>
            <person name="Dinamarca M.A."/>
            <person name="Schwarz A."/>
            <person name="Canales C."/>
            <person name="Nancucheo I."/>
        </authorList>
    </citation>
    <scope>NUCLEOTIDE SEQUENCE [LARGE SCALE GENOMIC DNA]</scope>
    <source>
        <strain evidence="15 16">USS-CCA1</strain>
    </source>
</reference>
<evidence type="ECO:0000256" key="8">
    <source>
        <dbReference type="ARBA" id="ARBA00025084"/>
    </source>
</evidence>
<dbReference type="CDD" id="cd00336">
    <property type="entry name" value="Ribosomal_L22"/>
    <property type="match status" value="1"/>
</dbReference>
<feature type="compositionally biased region" description="Low complexity" evidence="14">
    <location>
        <begin position="174"/>
        <end position="199"/>
    </location>
</feature>
<dbReference type="InterPro" id="IPR005727">
    <property type="entry name" value="Ribosomal_uL22_bac/chlpt-type"/>
</dbReference>
<comment type="caution">
    <text evidence="15">The sequence shown here is derived from an EMBL/GenBank/DDBJ whole genome shotgun (WGS) entry which is preliminary data.</text>
</comment>
<evidence type="ECO:0000256" key="12">
    <source>
        <dbReference type="RuleBase" id="RU004006"/>
    </source>
</evidence>
<evidence type="ECO:0000256" key="1">
    <source>
        <dbReference type="ARBA" id="ARBA00003478"/>
    </source>
</evidence>
<feature type="region of interest" description="Disordered" evidence="14">
    <location>
        <begin position="123"/>
        <end position="203"/>
    </location>
</feature>
<comment type="function">
    <text evidence="10 13">This protein binds specifically to 23S rRNA; its binding is stimulated by other ribosomal proteins, e.g., L4, L17, and L20. It is important during the early stages of 50S assembly. It makes multiple contacts with different domains of the 23S rRNA in the assembled 50S subunit and ribosome.</text>
</comment>
<keyword evidence="5 10" id="KW-0694">RNA-binding</keyword>
<evidence type="ECO:0000256" key="7">
    <source>
        <dbReference type="ARBA" id="ARBA00023274"/>
    </source>
</evidence>
<evidence type="ECO:0000256" key="5">
    <source>
        <dbReference type="ARBA" id="ARBA00022884"/>
    </source>
</evidence>
<evidence type="ECO:0000256" key="14">
    <source>
        <dbReference type="SAM" id="MobiDB-lite"/>
    </source>
</evidence>
<gene>
    <name evidence="10 15" type="primary">rplV</name>
    <name evidence="15" type="ORF">GHK86_07230</name>
</gene>
<dbReference type="InterPro" id="IPR018260">
    <property type="entry name" value="Ribosomal_uL22_CS"/>
</dbReference>
<keyword evidence="16" id="KW-1185">Reference proteome</keyword>
<proteinExistence type="inferred from homology"/>
<evidence type="ECO:0000256" key="11">
    <source>
        <dbReference type="RuleBase" id="RU004005"/>
    </source>
</evidence>
<protein>
    <recommendedName>
        <fullName evidence="9 10">Large ribosomal subunit protein uL22</fullName>
    </recommendedName>
</protein>
<evidence type="ECO:0000256" key="13">
    <source>
        <dbReference type="RuleBase" id="RU004008"/>
    </source>
</evidence>
<sequence>MPGPKTNERPGTKAVLRHSRIAPNKVREVLDLVRGKPVNEAEAILRFAERDAALVVGKLLHSAVANAENNDDQEAEELYVSACFADEGTTIKRWRPRARGRATRIRKRTSHITIIVSRMPSEQLERMRARRRAEQLAARERRVRSSRSAGDTRSRAQRRAGVPMEEPETEETTTEATASDAPSFAPGAEEPSAAEVAAAADEEGIVDTEALAVAEAEAGEVIETAADREAQAAAETPAADEAQAAEEPATTETAAEDGGEEQ</sequence>
<evidence type="ECO:0000256" key="10">
    <source>
        <dbReference type="HAMAP-Rule" id="MF_01331"/>
    </source>
</evidence>
<organism evidence="15 16">
    <name type="scientific">Acidiferrimicrobium australe</name>
    <dbReference type="NCBI Taxonomy" id="2664430"/>
    <lineage>
        <taxon>Bacteria</taxon>
        <taxon>Bacillati</taxon>
        <taxon>Actinomycetota</taxon>
        <taxon>Acidimicrobiia</taxon>
        <taxon>Acidimicrobiales</taxon>
        <taxon>Acidimicrobiaceae</taxon>
        <taxon>Acidiferrimicrobium</taxon>
    </lineage>
</organism>